<keyword evidence="8 19" id="KW-0106">Calcium</keyword>
<feature type="transmembrane region" description="Helical" evidence="23">
    <location>
        <begin position="562"/>
        <end position="581"/>
    </location>
</feature>
<dbReference type="FunFam" id="1.10.287.70:FF:000007">
    <property type="entry name" value="Voltage-dependent L-type calcium channel subunit alpha"/>
    <property type="match status" value="1"/>
</dbReference>
<dbReference type="InterPro" id="IPR002077">
    <property type="entry name" value="VDCCAlpha1"/>
</dbReference>
<evidence type="ECO:0000256" key="20">
    <source>
        <dbReference type="PIRSR" id="PIRSR602077-3"/>
    </source>
</evidence>
<feature type="glycosylation site" description="N-linked (GlcNAc...) asparagine" evidence="20">
    <location>
        <position position="79"/>
    </location>
</feature>
<dbReference type="GO" id="GO:0005891">
    <property type="term" value="C:voltage-gated calcium channel complex"/>
    <property type="evidence" value="ECO:0007669"/>
    <property type="project" value="InterPro"/>
</dbReference>
<evidence type="ECO:0000256" key="1">
    <source>
        <dbReference type="ARBA" id="ARBA00022448"/>
    </source>
</evidence>
<dbReference type="PRINTS" id="PR00167">
    <property type="entry name" value="CACHANNEL"/>
</dbReference>
<protein>
    <recommendedName>
        <fullName evidence="21">Voltage-dependent L-type calcium channel subunit alpha</fullName>
    </recommendedName>
</protein>
<feature type="transmembrane region" description="Helical" evidence="23">
    <location>
        <begin position="1357"/>
        <end position="1381"/>
    </location>
</feature>
<keyword evidence="15" id="KW-0407">Ion channel</keyword>
<dbReference type="PRINTS" id="PR01630">
    <property type="entry name" value="LVDCCALPHA1"/>
</dbReference>
<dbReference type="InterPro" id="IPR005446">
    <property type="entry name" value="VDCC_L_a1su"/>
</dbReference>
<evidence type="ECO:0000256" key="17">
    <source>
        <dbReference type="ARBA" id="ARBA00037842"/>
    </source>
</evidence>
<evidence type="ECO:0000256" key="22">
    <source>
        <dbReference type="SAM" id="MobiDB-lite"/>
    </source>
</evidence>
<dbReference type="PANTHER" id="PTHR45628:SF9">
    <property type="entry name" value="VOLTAGE-DEPENDENT L-TYPE CALCIUM CHANNEL SUBUNIT ALPHA-1S"/>
    <property type="match status" value="1"/>
</dbReference>
<dbReference type="InterPro" id="IPR027359">
    <property type="entry name" value="Volt_channel_dom_sf"/>
</dbReference>
<dbReference type="EMBL" id="AL139159">
    <property type="status" value="NOT_ANNOTATED_CDS"/>
    <property type="molecule type" value="Genomic_DNA"/>
</dbReference>
<evidence type="ECO:0000256" key="9">
    <source>
        <dbReference type="ARBA" id="ARBA00022882"/>
    </source>
</evidence>
<evidence type="ECO:0000256" key="2">
    <source>
        <dbReference type="ARBA" id="ARBA00022553"/>
    </source>
</evidence>
<evidence type="ECO:0000256" key="10">
    <source>
        <dbReference type="ARBA" id="ARBA00022989"/>
    </source>
</evidence>
<accession>A0AAQ5BGP9</accession>
<sequence length="1727" mass="196893">MEPSSPQDEGLRKKQPKKPVPEILPRPPRALFCLTLENPLRKACISIVEWKPFETIILLTIFANCVALAVYLPMPEDDNNSLNLGLEKLEYFFLIVFSIEAAMKIIAYGFLFHQDAYLRSGWNVLDFTIVFLGVFTVILEQVNVIQSHTAPMSSKGAGLDVKALRAFRVLRPLRLVSGVPSLQVVLNSIFKAMLPLFHIALLVLFMVIIYAIIGLELFKGKMHKTCYFIGTDIVATVENEEPSPCARTGSGRRCTINGSECRGGWPGPNHGITHFDNFGFSMLTVYQCITMEGWTDVLYWVNDAIGNEWPWIYFVTLILLGSFFILNLVLGVLSGEFTKEREKAKSRGTFQKLREKQQLDEDLRGYMSWITQGEVMDVEDFREGKLSLDEGGSDTESLYEIAGLNKIIQFIRHWRQWNRIFRWKCHDIVKSKVFYWLVILIVALNTLSIASEHHNQPLWLTRLQDIANRVLLSLFTTEMLMKMYGLGLRQYFMSIFNRFDCFVVCSGILEILLVESGAMTPLGISVLRCIRLLRIFKITKYWTSLSNLVASLLNSIRSIASLLLLLFLFIVIFALLGMQLFGGRYDFEDTEVRRSNFDNFPQALISVFQVLTGEDWTSMMYNGIMAYGGPSYPGMLVCIYFIILFVCGNYILLNVFLAIAVDNLAEAESLTSAQKAKAEEKKRRKMSKGLPDKSEEEKSTMAKKLEQKPKGEGIPTTAKLKIDEFESNVNEVKDPYPSADFPGDDEEDEPEIPLSPRPRPLAELQLKEKAVPIPEASSFFIFSPTNKIRVLCHRIVNATWFTNFILLFILLSSAALAAEDPIRADSMRNQILKHFDIGFTSVFTVEIVLKMTTYGAFLHKGSFCRNYFNMLDLLVVAVSLISMGLESSAISVVKILRVLRVLRPLRAINRAKGLKHVVQCMFVAISTIGNIVLVTTLLQFMFACIGVQLFKGKFFRCTDLSKMTEEECRGYYYVYKDGDPMQIELRHREWVHSDFHFDNVLSAMMSLFTVSTFEGWPQLLYKAIDSNAEDVGPIYNNRVEMAIFFIIYIILIAFFMMNIFVGFVIVTFQEQGETEYKNCELDKNQRQCVQYALKARPLRCYIPKNPYQYQVWYIVTSSYFEYLMFALIMLNTICLGMQHYNQSEQMNHISDILNVAFTIIFTLEMILKLMAFKARGYFGDPWNVFDFLIVIGSIIDVILSEIDTFLASSGGLYCLGGGCGNVDPDESARISSAFFRLFRVMRLIKLLSRAEGVRTLLWTFIKSFQALPYVALLIVMLFFIYAVIGMQMFGKIALVDGTQINRNNNFQTFPQAVLLLFRCATGEAWQEILLACSYGKLCDPESDYAPGEEYTCGTNFAYYYFISFYMLCAFLVINLFVAVIMDNFDYLTRDWSILGPHHLDEFKAIWAEYDPEAKGRIKHLDVVTLLRRIQPPLGFGKFCPHRVACKRLVGMNMPLNSDGTVTFNATLFALVRTALKIKTEGNFEQANEELRAIIKKIWKRTSMKLLDQVIPPIGDDEVTVGKFYATFLIQEHFRKFMKRQEEYYGYRPKKDIVQIQAGLRTIEEEAAPEICRTVSGDLAAEEELERAMVEAAMEEGIFRRTGGLFGQVDNFLERTNSLPPVMANQRPLQFAEIEMEEMESPVFLEDFPQDPRTNPLARANTNNANANVAYGNSNHSNSHVFSSLASISVSTMKGSSQKRQRRLLPEDEPLANPAGSWDPTANPVWRC</sequence>
<feature type="binding site" evidence="19">
    <location>
        <position position="614"/>
    </location>
    <ligand>
        <name>Ca(2+)</name>
        <dbReference type="ChEBI" id="CHEBI:29108"/>
    </ligand>
</feature>
<dbReference type="FunFam" id="1.20.120.350:FF:000006">
    <property type="entry name" value="Voltage-dependent L-type calcium channel subunit alpha"/>
    <property type="match status" value="1"/>
</dbReference>
<reference evidence="25 26" key="3">
    <citation type="journal article" date="2006" name="Nature">
        <title>The DNA sequence and biological annotation of human chromosome 1.</title>
        <authorList>
            <person name="Gregory S.G."/>
            <person name="Barlow K.F."/>
            <person name="McLay K.E."/>
            <person name="Kaul R."/>
            <person name="Swarbreck D."/>
            <person name="Dunham A."/>
            <person name="Scott C.E."/>
            <person name="Howe K.L."/>
            <person name="Woodfine K."/>
            <person name="Spencer C.C."/>
            <person name="Jones M.C."/>
            <person name="Gillson C."/>
            <person name="Searle S."/>
            <person name="Zhou Y."/>
            <person name="Kokocinski F."/>
            <person name="McDonald L."/>
            <person name="Evans R."/>
            <person name="Phillips K."/>
            <person name="Atkinson A."/>
            <person name="Cooper R."/>
            <person name="Jones C."/>
            <person name="Hall R.E."/>
            <person name="Andrews T.D."/>
            <person name="Lloyd C."/>
            <person name="Ainscough R."/>
            <person name="Almeida J.P."/>
            <person name="Ambrose K.D."/>
            <person name="Anderson F."/>
            <person name="Andrew R.W."/>
            <person name="Ashwell R.I."/>
            <person name="Aubin K."/>
            <person name="Babbage A.K."/>
            <person name="Bagguley C.L."/>
            <person name="Bailey J."/>
            <person name="Beasley H."/>
            <person name="Bethel G."/>
            <person name="Bird C.P."/>
            <person name="Bray-Allen S."/>
            <person name="Brown J.Y."/>
            <person name="Brown A.J."/>
            <person name="Buckley D."/>
            <person name="Burton J."/>
            <person name="Bye J."/>
            <person name="Carder C."/>
            <person name="Chapman J.C."/>
            <person name="Clark S.Y."/>
            <person name="Clarke G."/>
            <person name="Clee C."/>
            <person name="Cobley V."/>
            <person name="Collier R.E."/>
            <person name="Corby N."/>
            <person name="Coville G.J."/>
            <person name="Davies J."/>
            <person name="Deadman R."/>
            <person name="Dunn M."/>
            <person name="Earthrowl M."/>
            <person name="Ellington A.G."/>
            <person name="Errington H."/>
            <person name="Frankish A."/>
            <person name="Frankland J."/>
            <person name="French L."/>
            <person name="Garner P."/>
            <person name="Garnett J."/>
            <person name="Gay L."/>
            <person name="Ghori M.R."/>
            <person name="Gibson R."/>
            <person name="Gilby L.M."/>
            <person name="Gillett W."/>
            <person name="Glithero R.J."/>
            <person name="Grafham D.V."/>
            <person name="Griffiths C."/>
            <person name="Griffiths-Jones S."/>
            <person name="Grocock R."/>
            <person name="Hammond S."/>
            <person name="Harrison E.S."/>
            <person name="Hart E."/>
            <person name="Haugen E."/>
            <person name="Heath P.D."/>
            <person name="Holmes S."/>
            <person name="Holt K."/>
            <person name="Howden P.J."/>
            <person name="Hunt A.R."/>
            <person name="Hunt S.E."/>
            <person name="Hunter G."/>
            <person name="Isherwood J."/>
            <person name="James R."/>
            <person name="Johnson C."/>
            <person name="Johnson D."/>
            <person name="Joy A."/>
            <person name="Kay M."/>
            <person name="Kershaw J.K."/>
            <person name="Kibukawa M."/>
            <person name="Kimberley A.M."/>
            <person name="King A."/>
            <person name="Knights A.J."/>
            <person name="Lad H."/>
            <person name="Laird G."/>
            <person name="Lawlor S."/>
            <person name="Leongamornlert D.A."/>
            <person name="Lloyd D.M."/>
            <person name="Loveland J."/>
            <person name="Lovell J."/>
            <person name="Lush M.J."/>
            <person name="Lyne R."/>
            <person name="Martin S."/>
            <person name="Mashreghi-Mohammadi M."/>
            <person name="Matthews L."/>
            <person name="Matthews N.S."/>
            <person name="McLaren S."/>
            <person name="Milne S."/>
            <person name="Mistry S."/>
            <person name="Moore M.J."/>
            <person name="Nickerson T."/>
            <person name="O'Dell C.N."/>
            <person name="Oliver K."/>
            <person name="Palmeiri A."/>
            <person name="Palmer S.A."/>
            <person name="Parker A."/>
            <person name="Patel D."/>
            <person name="Pearce A.V."/>
            <person name="Peck A.I."/>
            <person name="Pelan S."/>
            <person name="Phelps K."/>
            <person name="Phillimore B.J."/>
            <person name="Plumb R."/>
            <person name="Rajan J."/>
            <person name="Raymond C."/>
            <person name="Rouse G."/>
            <person name="Saenphimmachak C."/>
            <person name="Sehra H.K."/>
            <person name="Sheridan E."/>
            <person name="Shownkeen R."/>
            <person name="Sims S."/>
            <person name="Skuce C.D."/>
            <person name="Smith M."/>
            <person name="Steward C."/>
            <person name="Subramanian S."/>
            <person name="Sycamore N."/>
            <person name="Tracey A."/>
            <person name="Tromans A."/>
            <person name="Van Helmond Z."/>
            <person name="Wall M."/>
            <person name="Wallis J.M."/>
            <person name="White S."/>
            <person name="Whitehead S.L."/>
            <person name="Wilkinson J.E."/>
            <person name="Willey D.L."/>
            <person name="Williams H."/>
            <person name="Wilming L."/>
            <person name="Wray P.W."/>
            <person name="Wu Z."/>
            <person name="Coulson A."/>
            <person name="Vaudin M."/>
            <person name="Sulston J.E."/>
            <person name="Durbin R."/>
            <person name="Hubbard T."/>
            <person name="Wooster R."/>
            <person name="Dunham I."/>
            <person name="Carter N.P."/>
            <person name="McVean G."/>
            <person name="Ross M.T."/>
            <person name="Harrow J."/>
            <person name="Olson M.V."/>
            <person name="Beck S."/>
            <person name="Rogers J."/>
            <person name="Bentley D.R."/>
            <person name="Banerjee R."/>
            <person name="Bryant S.P."/>
            <person name="Burford D.C."/>
            <person name="Burrill W.D."/>
            <person name="Clegg S.M."/>
            <person name="Dhami P."/>
            <person name="Dovey O."/>
            <person name="Faulkner L.M."/>
            <person name="Gribble S.M."/>
            <person name="Langford C.F."/>
            <person name="Pandian R.D."/>
            <person name="Porter K.M."/>
            <person name="Prigmore E."/>
        </authorList>
    </citation>
    <scope>NUCLEOTIDE SEQUENCE [LARGE SCALE GENOMIC DNA]</scope>
</reference>
<feature type="region of interest" description="Disordered" evidence="22">
    <location>
        <begin position="731"/>
        <end position="757"/>
    </location>
</feature>
<keyword evidence="10 23" id="KW-1133">Transmembrane helix</keyword>
<evidence type="ECO:0000256" key="21">
    <source>
        <dbReference type="RuleBase" id="RU003808"/>
    </source>
</evidence>
<evidence type="ECO:0000256" key="15">
    <source>
        <dbReference type="ARBA" id="ARBA00023303"/>
    </source>
</evidence>
<dbReference type="Gene3D" id="1.20.120.350">
    <property type="entry name" value="Voltage-gated potassium channels. Chain C"/>
    <property type="match status" value="4"/>
</dbReference>
<evidence type="ECO:0000256" key="12">
    <source>
        <dbReference type="ARBA" id="ARBA00023136"/>
    </source>
</evidence>
<feature type="region of interest" description="Disordered" evidence="22">
    <location>
        <begin position="1"/>
        <end position="23"/>
    </location>
</feature>
<dbReference type="EMBL" id="AL358473">
    <property type="status" value="NOT_ANNOTATED_CDS"/>
    <property type="molecule type" value="Genomic_DNA"/>
</dbReference>
<feature type="binding site" evidence="19">
    <location>
        <position position="1014"/>
    </location>
    <ligand>
        <name>Ca(2+)</name>
        <dbReference type="ChEBI" id="CHEBI:29108"/>
    </ligand>
</feature>
<feature type="transmembrane region" description="Helical" evidence="23">
    <location>
        <begin position="870"/>
        <end position="896"/>
    </location>
</feature>
<dbReference type="SMART" id="SM01062">
    <property type="entry name" value="Ca_chan_IQ"/>
    <property type="match status" value="1"/>
</dbReference>
<evidence type="ECO:0000256" key="13">
    <source>
        <dbReference type="ARBA" id="ARBA00023157"/>
    </source>
</evidence>
<evidence type="ECO:0000256" key="5">
    <source>
        <dbReference type="ARBA" id="ARBA00022692"/>
    </source>
</evidence>
<feature type="transmembrane region" description="Helical" evidence="23">
    <location>
        <begin position="278"/>
        <end position="299"/>
    </location>
</feature>
<keyword evidence="4 21" id="KW-0107">Calcium channel</keyword>
<dbReference type="GO" id="GO:0006936">
    <property type="term" value="P:muscle contraction"/>
    <property type="evidence" value="ECO:0007669"/>
    <property type="project" value="UniProtKB-ARBA"/>
</dbReference>
<feature type="transmembrane region" description="Helical" evidence="23">
    <location>
        <begin position="124"/>
        <end position="145"/>
    </location>
</feature>
<dbReference type="Pfam" id="PF08763">
    <property type="entry name" value="Ca_chan_IQ"/>
    <property type="match status" value="1"/>
</dbReference>
<dbReference type="InterPro" id="IPR031649">
    <property type="entry name" value="GPHH_dom"/>
</dbReference>
<evidence type="ECO:0000256" key="8">
    <source>
        <dbReference type="ARBA" id="ARBA00022837"/>
    </source>
</evidence>
<evidence type="ECO:0000256" key="11">
    <source>
        <dbReference type="ARBA" id="ARBA00023065"/>
    </source>
</evidence>
<comment type="catalytic activity">
    <reaction evidence="16">
        <text>Ca(2+)(in) = Ca(2+)(out)</text>
        <dbReference type="Rhea" id="RHEA:29671"/>
        <dbReference type="ChEBI" id="CHEBI:29108"/>
    </reaction>
</comment>
<dbReference type="GeneTree" id="ENSGT00940000158289"/>
<keyword evidence="26" id="KW-1185">Reference proteome</keyword>
<evidence type="ECO:0007829" key="28">
    <source>
        <dbReference type="ProteomicsDB" id="A0AAQ5BGP9"/>
    </source>
</evidence>
<dbReference type="Gene3D" id="1.10.287.70">
    <property type="match status" value="4"/>
</dbReference>
<dbReference type="GO" id="GO:0005245">
    <property type="term" value="F:voltage-gated calcium channel activity"/>
    <property type="evidence" value="ECO:0007669"/>
    <property type="project" value="InterPro"/>
</dbReference>
<keyword evidence="3 21" id="KW-0109">Calcium transport</keyword>
<dbReference type="Gene3D" id="6.10.250.2500">
    <property type="match status" value="1"/>
</dbReference>
<feature type="transmembrane region" description="Helical" evidence="23">
    <location>
        <begin position="1152"/>
        <end position="1170"/>
    </location>
</feature>
<comment type="subcellular location">
    <subcellularLocation>
        <location evidence="17">Cell membrane</location>
        <location evidence="17">Sarcolemma</location>
        <location evidence="17">T-tubule</location>
        <topology evidence="17">Multi-pass membrane protein</topology>
    </subcellularLocation>
    <subcellularLocation>
        <location evidence="21">Membrane</location>
        <topology evidence="21">Multi-pass membrane protein</topology>
    </subcellularLocation>
</comment>
<feature type="domain" description="Voltage-dependent calcium channel alpha-1 subunit IQ" evidence="24">
    <location>
        <begin position="1515"/>
        <end position="1548"/>
    </location>
</feature>
<keyword evidence="11" id="KW-0406">Ion transport</keyword>
<feature type="glycosylation site" description="N-linked (GlcNAc...) asparagine" evidence="20">
    <location>
        <position position="257"/>
    </location>
</feature>
<dbReference type="InterPro" id="IPR005821">
    <property type="entry name" value="Ion_trans_dom"/>
</dbReference>
<evidence type="ECO:0000256" key="23">
    <source>
        <dbReference type="SAM" id="Phobius"/>
    </source>
</evidence>
<dbReference type="PANTHER" id="PTHR45628">
    <property type="entry name" value="VOLTAGE-DEPENDENT CALCIUM CHANNEL TYPE A SUBUNIT ALPHA-1"/>
    <property type="match status" value="1"/>
</dbReference>
<keyword evidence="5 23" id="KW-0812">Transmembrane</keyword>
<proteinExistence type="evidence at protein level"/>
<feature type="transmembrane region" description="Helical" evidence="23">
    <location>
        <begin position="1266"/>
        <end position="1284"/>
    </location>
</feature>
<evidence type="ECO:0000256" key="16">
    <source>
        <dbReference type="ARBA" id="ARBA00036634"/>
    </source>
</evidence>
<dbReference type="EMBL" id="KF455130">
    <property type="status" value="NOT_ANNOTATED_CDS"/>
    <property type="molecule type" value="Genomic_DNA"/>
</dbReference>
<keyword evidence="2" id="KW-0597">Phosphoprotein</keyword>
<evidence type="ECO:0000313" key="26">
    <source>
        <dbReference type="Proteomes" id="UP000005640"/>
    </source>
</evidence>
<dbReference type="SUPFAM" id="SSF81324">
    <property type="entry name" value="Voltage-gated potassium channels"/>
    <property type="match status" value="4"/>
</dbReference>
<evidence type="ECO:0000256" key="4">
    <source>
        <dbReference type="ARBA" id="ARBA00022673"/>
    </source>
</evidence>
<dbReference type="PRINTS" id="PR01634">
    <property type="entry name" value="LVDCCALPHA1S"/>
</dbReference>
<feature type="transmembrane region" description="Helical" evidence="23">
    <location>
        <begin position="1122"/>
        <end position="1140"/>
    </location>
</feature>
<evidence type="ECO:0000256" key="18">
    <source>
        <dbReference type="ARBA" id="ARBA00061374"/>
    </source>
</evidence>
<evidence type="ECO:0000256" key="6">
    <source>
        <dbReference type="ARBA" id="ARBA00022723"/>
    </source>
</evidence>
<dbReference type="HGNC" id="HGNC:1397">
    <property type="gene designation" value="CACNA1S"/>
</dbReference>
<reference evidence="25 26" key="1">
    <citation type="journal article" date="2001" name="Nature">
        <title>Initial sequencing and analysis of the human genome.</title>
        <authorList>
            <consortium name="International Human Genome Sequencing Consortium"/>
            <person name="Lander E.S."/>
            <person name="Linton L.M."/>
            <person name="Birren B."/>
            <person name="Nusbaum C."/>
            <person name="Zody M.C."/>
            <person name="Baldwin J."/>
            <person name="Devon K."/>
            <person name="Dewar K."/>
            <person name="Doyle M."/>
            <person name="FitzHugh W."/>
            <person name="Funke R."/>
            <person name="Gage D."/>
            <person name="Harris K."/>
            <person name="Heaford A."/>
            <person name="Howland J."/>
            <person name="Kann L."/>
            <person name="Lehoczky J."/>
            <person name="LeVine R."/>
            <person name="McEwan P."/>
            <person name="McKernan K."/>
            <person name="Meldrim J."/>
            <person name="Mesirov J.P."/>
            <person name="Miranda C."/>
            <person name="Morris W."/>
            <person name="Naylor J."/>
            <person name="Raymond C."/>
            <person name="Rosetti M."/>
            <person name="Santos R."/>
            <person name="Sheridan A."/>
            <person name="Sougnez C."/>
            <person name="Stange-Thomann N."/>
            <person name="Stojanovic N."/>
            <person name="Subramanian A."/>
            <person name="Wyman D."/>
            <person name="Rogers J."/>
            <person name="Sulston J."/>
            <person name="Ainscough R."/>
            <person name="Beck S."/>
            <person name="Bentley D."/>
            <person name="Burton J."/>
            <person name="Clee C."/>
            <person name="Carter N."/>
            <person name="Coulson A."/>
            <person name="Deadman R."/>
            <person name="Deloukas P."/>
            <person name="Dunham A."/>
            <person name="Dunham I."/>
            <person name="Durbin R."/>
            <person name="French L."/>
            <person name="Grafham D."/>
            <person name="Gregory S."/>
            <person name="Hubbard T."/>
            <person name="Humphray S."/>
            <person name="Hunt A."/>
            <person name="Jones M."/>
            <person name="Lloyd C."/>
            <person name="McMurray A."/>
            <person name="Matthews L."/>
            <person name="Mercer S."/>
            <person name="Milne S."/>
            <person name="Mullikin J.C."/>
            <person name="Mungall A."/>
            <person name="Plumb R."/>
            <person name="Ross M."/>
            <person name="Shownkeen R."/>
            <person name="Sims S."/>
            <person name="Waterston R.H."/>
            <person name="Wilson R.K."/>
            <person name="Hillier L.W."/>
            <person name="McPherson J.D."/>
            <person name="Marra M.A."/>
            <person name="Mardis E.R."/>
            <person name="Fulton L.A."/>
            <person name="Chinwalla A.T."/>
            <person name="Pepin K.H."/>
            <person name="Gish W.R."/>
            <person name="Chissoe S.L."/>
            <person name="Wendl M.C."/>
            <person name="Delehaunty K.D."/>
            <person name="Miner T.L."/>
            <person name="Delehaunty A."/>
            <person name="Kramer J.B."/>
            <person name="Cook L.L."/>
            <person name="Fulton R.S."/>
            <person name="Johnson D.L."/>
            <person name="Minx P.J."/>
            <person name="Clifton S.W."/>
            <person name="Hawkins T."/>
            <person name="Branscomb E."/>
            <person name="Predki P."/>
            <person name="Richardson P."/>
            <person name="Wenning S."/>
            <person name="Slezak T."/>
            <person name="Doggett N."/>
            <person name="Cheng J.F."/>
            <person name="Olsen A."/>
            <person name="Lucas S."/>
            <person name="Elkin C."/>
            <person name="Uberbacher E."/>
            <person name="Frazier M."/>
            <person name="Gibbs R.A."/>
            <person name="Muzny D.M."/>
            <person name="Scherer S.E."/>
            <person name="Bouck J.B."/>
            <person name="Sodergren E.J."/>
            <person name="Worley K.C."/>
            <person name="Rives C.M."/>
            <person name="Gorrell J.H."/>
            <person name="Metzker M.L."/>
            <person name="Naylor S.L."/>
            <person name="Kucherlapati R.S."/>
            <person name="Nelson D.L."/>
            <person name="Weinstock G.M."/>
            <person name="Sakaki Y."/>
            <person name="Fujiyama A."/>
            <person name="Hattori M."/>
            <person name="Yada T."/>
            <person name="Toyoda A."/>
            <person name="Itoh T."/>
            <person name="Kawagoe C."/>
            <person name="Watanabe H."/>
            <person name="Totoki Y."/>
            <person name="Taylor T."/>
            <person name="Weissenbach J."/>
            <person name="Heilig R."/>
            <person name="Saurin W."/>
            <person name="Artiguenave F."/>
            <person name="Brottier P."/>
            <person name="Bruls T."/>
            <person name="Pelletier E."/>
            <person name="Robert C."/>
            <person name="Wincker P."/>
            <person name="Smith D.R."/>
            <person name="Doucette-Stamm L."/>
            <person name="Rubenfield M."/>
            <person name="Weinstock K."/>
            <person name="Lee H.M."/>
            <person name="Dubois J."/>
            <person name="Rosenthal A."/>
            <person name="Platzer M."/>
            <person name="Nyakatura G."/>
            <person name="Taudien S."/>
            <person name="Rump A."/>
            <person name="Yang H."/>
            <person name="Yu J."/>
            <person name="Wang J."/>
            <person name="Huang G."/>
            <person name="Gu J."/>
            <person name="Hood L."/>
            <person name="Rowen L."/>
            <person name="Madan A."/>
            <person name="Qin S."/>
            <person name="Davis R.W."/>
            <person name="Federspiel N.A."/>
            <person name="Abola A.P."/>
            <person name="Proctor M.J."/>
            <person name="Myers R.M."/>
            <person name="Schmutz J."/>
            <person name="Dickson M."/>
            <person name="Grimwood J."/>
            <person name="Cox D.R."/>
            <person name="Olson M.V."/>
            <person name="Kaul R."/>
            <person name="Raymond C."/>
            <person name="Shimizu N."/>
            <person name="Kawasaki K."/>
            <person name="Minoshima S."/>
            <person name="Evans G.A."/>
            <person name="Athanasiou M."/>
            <person name="Schultz R."/>
            <person name="Roe B.A."/>
            <person name="Chen F."/>
            <person name="Pan H."/>
            <person name="Ramser J."/>
            <person name="Lehrach H."/>
            <person name="Reinhardt R."/>
            <person name="McCombie W.R."/>
            <person name="de la Bastide M."/>
            <person name="Dedhia N."/>
            <person name="Blocker H."/>
            <person name="Hornischer K."/>
            <person name="Nordsiek G."/>
            <person name="Agarwala R."/>
            <person name="Aravind L."/>
            <person name="Bailey J.A."/>
            <person name="Bateman A."/>
            <person name="Batzoglou S."/>
            <person name="Birney E."/>
            <person name="Bork P."/>
            <person name="Brown D.G."/>
            <person name="Burge C.B."/>
            <person name="Cerutti L."/>
            <person name="Chen H.C."/>
            <person name="Church D."/>
            <person name="Clamp M."/>
            <person name="Copley R.R."/>
            <person name="Doerks T."/>
            <person name="Eddy S.R."/>
            <person name="Eichler E.E."/>
            <person name="Furey T.S."/>
            <person name="Galagan J."/>
            <person name="Gilbert J.G."/>
            <person name="Harmon C."/>
            <person name="Hayashizaki Y."/>
            <person name="Haussler D."/>
            <person name="Hermjakob H."/>
            <person name="Hokamp K."/>
            <person name="Jang W."/>
            <person name="Johnson L.S."/>
            <person name="Jones T.A."/>
            <person name="Kasif S."/>
            <person name="Kaspryzk A."/>
            <person name="Kennedy S."/>
            <person name="Kent W.J."/>
            <person name="Kitts P."/>
            <person name="Koonin E.V."/>
            <person name="Korf I."/>
            <person name="Kulp D."/>
            <person name="Lancet D."/>
            <person name="Lowe T.M."/>
            <person name="McLysaght A."/>
            <person name="Mikkelsen T."/>
            <person name="Moran J.V."/>
            <person name="Mulder N."/>
            <person name="Pollara V.J."/>
            <person name="Ponting C.P."/>
            <person name="Schuler G."/>
            <person name="Schultz J."/>
            <person name="Slater G."/>
            <person name="Smit A.F."/>
            <person name="Stupka E."/>
            <person name="Szustakowski J."/>
            <person name="Thierry-Mieg D."/>
            <person name="Thierry-Mieg J."/>
            <person name="Wagner L."/>
            <person name="Wallis J."/>
            <person name="Wheeler R."/>
            <person name="Williams A."/>
            <person name="Wolf Y.I."/>
            <person name="Wolfe K.H."/>
            <person name="Yang S.P."/>
            <person name="Yeh R.F."/>
            <person name="Collins F."/>
            <person name="Guyer M.S."/>
            <person name="Peterson J."/>
            <person name="Felsenfeld A."/>
            <person name="Wetterstrand K.A."/>
            <person name="Patrinos A."/>
            <person name="Morgan M.J."/>
            <person name="de Jong P."/>
            <person name="Catanese J.J."/>
            <person name="Osoegawa K."/>
            <person name="Shizuya H."/>
            <person name="Choi S."/>
            <person name="Chen Y.J."/>
        </authorList>
    </citation>
    <scope>NUCLEOTIDE SEQUENCE [LARGE SCALE GENOMIC DNA]</scope>
</reference>
<feature type="transmembrane region" description="Helical" evidence="23">
    <location>
        <begin position="795"/>
        <end position="817"/>
    </location>
</feature>
<comment type="similarity">
    <text evidence="18">Belongs to the calcium channel alpha-1 subunit (TC 1.A.1.11) family. CACNA1S subfamily.</text>
</comment>
<feature type="transmembrane region" description="Helical" evidence="23">
    <location>
        <begin position="55"/>
        <end position="72"/>
    </location>
</feature>
<dbReference type="SMR" id="A0AAQ5BGP9"/>
<keyword evidence="14 20" id="KW-0325">Glycoprotein</keyword>
<dbReference type="FunFam" id="1.20.120.350:FF:000001">
    <property type="entry name" value="Voltage-dependent L-type calcium channel subunit alpha"/>
    <property type="match status" value="1"/>
</dbReference>
<evidence type="ECO:0000256" key="19">
    <source>
        <dbReference type="PIRSR" id="PIRSR602077-1"/>
    </source>
</evidence>
<feature type="region of interest" description="Disordered" evidence="22">
    <location>
        <begin position="675"/>
        <end position="717"/>
    </location>
</feature>
<feature type="binding site" evidence="19">
    <location>
        <position position="292"/>
    </location>
    <ligand>
        <name>Ca(2+)</name>
        <dbReference type="ChEBI" id="CHEBI:29108"/>
    </ligand>
</feature>
<dbReference type="FunFam" id="1.10.287.70:FF:000009">
    <property type="entry name" value="Voltage-dependent L-type calcium channel subunit alpha"/>
    <property type="match status" value="1"/>
</dbReference>
<feature type="transmembrane region" description="Helical" evidence="23">
    <location>
        <begin position="1042"/>
        <end position="1068"/>
    </location>
</feature>
<feature type="transmembrane region" description="Helical" evidence="23">
    <location>
        <begin position="92"/>
        <end position="112"/>
    </location>
</feature>
<organism evidence="25 26">
    <name type="scientific">Homo sapiens</name>
    <name type="common">Human</name>
    <dbReference type="NCBI Taxonomy" id="9606"/>
    <lineage>
        <taxon>Eukaryota</taxon>
        <taxon>Metazoa</taxon>
        <taxon>Chordata</taxon>
        <taxon>Craniata</taxon>
        <taxon>Vertebrata</taxon>
        <taxon>Euteleostomi</taxon>
        <taxon>Mammalia</taxon>
        <taxon>Eutheria</taxon>
        <taxon>Euarchontoglires</taxon>
        <taxon>Primates</taxon>
        <taxon>Haplorrhini</taxon>
        <taxon>Catarrhini</taxon>
        <taxon>Hominidae</taxon>
        <taxon>Homo</taxon>
    </lineage>
</organism>
<dbReference type="InterPro" id="IPR005450">
    <property type="entry name" value="VDCC_L_a1ssu"/>
</dbReference>
<dbReference type="FunFam" id="1.20.120.350:FF:000040">
    <property type="entry name" value="Voltage-dependent L-type calcium channel subunit alpha"/>
    <property type="match status" value="1"/>
</dbReference>
<evidence type="ECO:0000256" key="3">
    <source>
        <dbReference type="ARBA" id="ARBA00022568"/>
    </source>
</evidence>
<evidence type="ECO:0007829" key="27">
    <source>
        <dbReference type="PeptideAtlas" id="A0AAQ5BGP9"/>
    </source>
</evidence>
<keyword evidence="27 28" id="KW-1267">Proteomics identification</keyword>
<dbReference type="GO" id="GO:0030315">
    <property type="term" value="C:T-tubule"/>
    <property type="evidence" value="ECO:0007669"/>
    <property type="project" value="UniProtKB-SubCell"/>
</dbReference>
<feature type="transmembrane region" description="Helical" evidence="23">
    <location>
        <begin position="433"/>
        <end position="450"/>
    </location>
</feature>
<reference evidence="25" key="4">
    <citation type="submission" date="2025-08" db="UniProtKB">
        <authorList>
            <consortium name="Ensembl"/>
        </authorList>
    </citation>
    <scope>IDENTIFICATION</scope>
</reference>
<feature type="transmembrane region" description="Helical" evidence="23">
    <location>
        <begin position="470"/>
        <end position="488"/>
    </location>
</feature>
<dbReference type="Gene3D" id="6.10.250.2180">
    <property type="match status" value="1"/>
</dbReference>
<dbReference type="InterPro" id="IPR050599">
    <property type="entry name" value="VDCC_alpha-1_subunit"/>
</dbReference>
<keyword evidence="7" id="KW-0677">Repeat</keyword>
<dbReference type="GO" id="GO:0046872">
    <property type="term" value="F:metal ion binding"/>
    <property type="evidence" value="ECO:0007669"/>
    <property type="project" value="UniProtKB-KW"/>
</dbReference>
<dbReference type="FunFam" id="1.20.120.350:FF:000010">
    <property type="entry name" value="Voltage-dependent L-type calcium channel subunit alpha"/>
    <property type="match status" value="1"/>
</dbReference>
<feature type="transmembrane region" description="Helical" evidence="23">
    <location>
        <begin position="196"/>
        <end position="218"/>
    </location>
</feature>
<dbReference type="Pfam" id="PF16905">
    <property type="entry name" value="GPHH"/>
    <property type="match status" value="1"/>
</dbReference>
<feature type="transmembrane region" description="Helical" evidence="23">
    <location>
        <begin position="311"/>
        <end position="333"/>
    </location>
</feature>
<feature type="compositionally biased region" description="Basic and acidic residues" evidence="22">
    <location>
        <begin position="690"/>
        <end position="711"/>
    </location>
</feature>
<comment type="function">
    <text evidence="21">Voltage-sensitive calcium channels (VSCC) mediate the entry of calcium ions into excitable cells and are also involved in a variety of calcium-dependent processes, including muscle contraction, hormone or neurotransmitter release, gene expression, cell motility, cell division and cell death.</text>
</comment>
<dbReference type="FunFam" id="1.10.287.70:FF:000021">
    <property type="entry name" value="Voltage-dependent L-type calcium channel subunit alpha"/>
    <property type="match status" value="1"/>
</dbReference>
<feature type="transmembrane region" description="Helical" evidence="23">
    <location>
        <begin position="916"/>
        <end position="946"/>
    </location>
</feature>
<dbReference type="FunFam" id="1.10.238.10:FF:000063">
    <property type="entry name" value="Voltage-dependent N-type calcium channel subunit alpha"/>
    <property type="match status" value="1"/>
</dbReference>
<reference evidence="25 26" key="2">
    <citation type="journal article" date="2004" name="Nature">
        <title>Finishing the euchromatic sequence of the human genome.</title>
        <authorList>
            <consortium name="International Human Genome Sequencing Consortium"/>
        </authorList>
    </citation>
    <scope>NUCLEOTIDE SEQUENCE [LARGE SCALE GENOMIC DNA]</scope>
</reference>
<feature type="region of interest" description="Disordered" evidence="22">
    <location>
        <begin position="1692"/>
        <end position="1727"/>
    </location>
</feature>
<keyword evidence="1" id="KW-0813">Transport</keyword>
<evidence type="ECO:0000259" key="24">
    <source>
        <dbReference type="SMART" id="SM01062"/>
    </source>
</evidence>
<keyword evidence="12 23" id="KW-0472">Membrane</keyword>
<dbReference type="Ensembl" id="ENST00000713699.1">
    <property type="protein sequence ID" value="ENSP00000519003.1"/>
    <property type="gene ID" value="ENSG00000081248.13"/>
</dbReference>
<keyword evidence="13" id="KW-1015">Disulfide bond</keyword>
<keyword evidence="9 21" id="KW-0851">Voltage-gated channel</keyword>
<dbReference type="Pfam" id="PF00520">
    <property type="entry name" value="Ion_trans"/>
    <property type="match status" value="4"/>
</dbReference>
<keyword evidence="6 19" id="KW-0479">Metal-binding</keyword>
<reference evidence="25" key="5">
    <citation type="submission" date="2025-09" db="UniProtKB">
        <authorList>
            <consortium name="Ensembl"/>
        </authorList>
    </citation>
    <scope>IDENTIFICATION</scope>
</reference>
<name>A0AAQ5BGP9_HUMAN</name>
<evidence type="ECO:0000256" key="7">
    <source>
        <dbReference type="ARBA" id="ARBA00022737"/>
    </source>
</evidence>
<dbReference type="Proteomes" id="UP000005640">
    <property type="component" value="Chromosome 1"/>
</dbReference>
<evidence type="ECO:0000313" key="25">
    <source>
        <dbReference type="Ensembl" id="ENSP00000519003.1"/>
    </source>
</evidence>
<evidence type="ECO:0000256" key="14">
    <source>
        <dbReference type="ARBA" id="ARBA00023180"/>
    </source>
</evidence>
<dbReference type="OpenTargets" id="ENSG00000081248"/>
<feature type="transmembrane region" description="Helical" evidence="23">
    <location>
        <begin position="634"/>
        <end position="661"/>
    </location>
</feature>
<feature type="transmembrane region" description="Helical" evidence="23">
    <location>
        <begin position="837"/>
        <end position="858"/>
    </location>
</feature>
<dbReference type="InterPro" id="IPR014873">
    <property type="entry name" value="VDCC_a1su_IQ"/>
</dbReference>
<feature type="compositionally biased region" description="Acidic residues" evidence="22">
    <location>
        <begin position="742"/>
        <end position="751"/>
    </location>
</feature>
<gene>
    <name evidence="25" type="primary">CACNA1S</name>
</gene>